<gene>
    <name evidence="1" type="ORF">F6R98_20055</name>
</gene>
<dbReference type="Pfam" id="PF11275">
    <property type="entry name" value="DUF3077"/>
    <property type="match status" value="1"/>
</dbReference>
<dbReference type="InParanoid" id="A0A5Q0BRD5"/>
<dbReference type="OrthoDB" id="6946132at2"/>
<organism evidence="1 2">
    <name type="scientific">Candidatus Methylospira mobilis</name>
    <dbReference type="NCBI Taxonomy" id="1808979"/>
    <lineage>
        <taxon>Bacteria</taxon>
        <taxon>Pseudomonadati</taxon>
        <taxon>Pseudomonadota</taxon>
        <taxon>Gammaproteobacteria</taxon>
        <taxon>Methylococcales</taxon>
        <taxon>Methylococcaceae</taxon>
        <taxon>Candidatus Methylospira</taxon>
    </lineage>
</organism>
<proteinExistence type="predicted"/>
<dbReference type="RefSeq" id="WP_153250599.1">
    <property type="nucleotide sequence ID" value="NZ_CP044205.1"/>
</dbReference>
<dbReference type="EMBL" id="CP044205">
    <property type="protein sequence ID" value="QFY44637.1"/>
    <property type="molecule type" value="Genomic_DNA"/>
</dbReference>
<sequence length="85" mass="9043">MAKPNTTEATPFFSCNADGAKLFAVQPGIPVEDAMNQLACLLDTALNTVRYSNPTDPEEQGKAHALQCLLEMSTGLLESVMGVQS</sequence>
<protein>
    <submittedName>
        <fullName evidence="1">DUF3077 domain-containing protein</fullName>
    </submittedName>
</protein>
<evidence type="ECO:0000313" key="1">
    <source>
        <dbReference type="EMBL" id="QFY44637.1"/>
    </source>
</evidence>
<dbReference type="KEGG" id="mmob:F6R98_20055"/>
<dbReference type="InterPro" id="IPR021427">
    <property type="entry name" value="DUF3077"/>
</dbReference>
<name>A0A5Q0BRD5_9GAMM</name>
<accession>A0A5Q0BRD5</accession>
<reference evidence="1 2" key="1">
    <citation type="submission" date="2019-09" db="EMBL/GenBank/DDBJ databases">
        <title>Ecophysiology of the spiral-shaped methanotroph Methylospira mobilis as revealed by the complete genome sequence.</title>
        <authorList>
            <person name="Oshkin I.Y."/>
            <person name="Dedysh S.N."/>
            <person name="Miroshnikov K."/>
            <person name="Danilova O.V."/>
            <person name="Hakobyan A."/>
            <person name="Liesack W."/>
        </authorList>
    </citation>
    <scope>NUCLEOTIDE SEQUENCE [LARGE SCALE GENOMIC DNA]</scope>
    <source>
        <strain evidence="1 2">Shm1</strain>
    </source>
</reference>
<evidence type="ECO:0000313" key="2">
    <source>
        <dbReference type="Proteomes" id="UP000325755"/>
    </source>
</evidence>
<dbReference type="AlphaFoldDB" id="A0A5Q0BRD5"/>
<dbReference type="Proteomes" id="UP000325755">
    <property type="component" value="Chromosome"/>
</dbReference>
<keyword evidence="2" id="KW-1185">Reference proteome</keyword>